<accession>A0AAP0GGR5</accession>
<organism evidence="1 2">
    <name type="scientific">Platanthera zijinensis</name>
    <dbReference type="NCBI Taxonomy" id="2320716"/>
    <lineage>
        <taxon>Eukaryota</taxon>
        <taxon>Viridiplantae</taxon>
        <taxon>Streptophyta</taxon>
        <taxon>Embryophyta</taxon>
        <taxon>Tracheophyta</taxon>
        <taxon>Spermatophyta</taxon>
        <taxon>Magnoliopsida</taxon>
        <taxon>Liliopsida</taxon>
        <taxon>Asparagales</taxon>
        <taxon>Orchidaceae</taxon>
        <taxon>Orchidoideae</taxon>
        <taxon>Orchideae</taxon>
        <taxon>Orchidinae</taxon>
        <taxon>Platanthera</taxon>
    </lineage>
</organism>
<proteinExistence type="predicted"/>
<evidence type="ECO:0000313" key="1">
    <source>
        <dbReference type="EMBL" id="KAK8957962.1"/>
    </source>
</evidence>
<sequence length="180" mass="20302">MPALVTLSPASFHMESGVPYSPSHTSLEIEGEMREPGRIQPIGGRVDLLFLGTRPPTESISSVEHLVDLFLQSDLSAGMHADIKCFNLLATATYKVQTDLMEMLHIANCVKFVRTVNRPYLFYKLIQDTGVTHYWKSVARDGRACIEARPRFAHVRPNARGHFALRERFPDALFNFLVTD</sequence>
<comment type="caution">
    <text evidence="1">The sequence shown here is derived from an EMBL/GenBank/DDBJ whole genome shotgun (WGS) entry which is preliminary data.</text>
</comment>
<dbReference type="AlphaFoldDB" id="A0AAP0GGR5"/>
<dbReference type="Proteomes" id="UP001418222">
    <property type="component" value="Unassembled WGS sequence"/>
</dbReference>
<evidence type="ECO:0000313" key="2">
    <source>
        <dbReference type="Proteomes" id="UP001418222"/>
    </source>
</evidence>
<keyword evidence="2" id="KW-1185">Reference proteome</keyword>
<name>A0AAP0GGR5_9ASPA</name>
<gene>
    <name evidence="1" type="primary">MED34</name>
    <name evidence="1" type="ORF">KSP39_PZI001143</name>
</gene>
<dbReference type="EMBL" id="JBBWWQ010000001">
    <property type="protein sequence ID" value="KAK8957962.1"/>
    <property type="molecule type" value="Genomic_DNA"/>
</dbReference>
<reference evidence="1 2" key="1">
    <citation type="journal article" date="2022" name="Nat. Plants">
        <title>Genomes of leafy and leafless Platanthera orchids illuminate the evolution of mycoheterotrophy.</title>
        <authorList>
            <person name="Li M.H."/>
            <person name="Liu K.W."/>
            <person name="Li Z."/>
            <person name="Lu H.C."/>
            <person name="Ye Q.L."/>
            <person name="Zhang D."/>
            <person name="Wang J.Y."/>
            <person name="Li Y.F."/>
            <person name="Zhong Z.M."/>
            <person name="Liu X."/>
            <person name="Yu X."/>
            <person name="Liu D.K."/>
            <person name="Tu X.D."/>
            <person name="Liu B."/>
            <person name="Hao Y."/>
            <person name="Liao X.Y."/>
            <person name="Jiang Y.T."/>
            <person name="Sun W.H."/>
            <person name="Chen J."/>
            <person name="Chen Y.Q."/>
            <person name="Ai Y."/>
            <person name="Zhai J.W."/>
            <person name="Wu S.S."/>
            <person name="Zhou Z."/>
            <person name="Hsiao Y.Y."/>
            <person name="Wu W.L."/>
            <person name="Chen Y.Y."/>
            <person name="Lin Y.F."/>
            <person name="Hsu J.L."/>
            <person name="Li C.Y."/>
            <person name="Wang Z.W."/>
            <person name="Zhao X."/>
            <person name="Zhong W.Y."/>
            <person name="Ma X.K."/>
            <person name="Ma L."/>
            <person name="Huang J."/>
            <person name="Chen G.Z."/>
            <person name="Huang M.Z."/>
            <person name="Huang L."/>
            <person name="Peng D.H."/>
            <person name="Luo Y.B."/>
            <person name="Zou S.Q."/>
            <person name="Chen S.P."/>
            <person name="Lan S."/>
            <person name="Tsai W.C."/>
            <person name="Van de Peer Y."/>
            <person name="Liu Z.J."/>
        </authorList>
    </citation>
    <scope>NUCLEOTIDE SEQUENCE [LARGE SCALE GENOMIC DNA]</scope>
    <source>
        <strain evidence="1">Lor287</strain>
    </source>
</reference>
<protein>
    <submittedName>
        <fullName evidence="1">Mediator of RNA polymerase II transcription subunit 34</fullName>
    </submittedName>
</protein>